<organism evidence="1 2">
    <name type="scientific">Paraburkholderia xenovorans (strain LB400)</name>
    <dbReference type="NCBI Taxonomy" id="266265"/>
    <lineage>
        <taxon>Bacteria</taxon>
        <taxon>Pseudomonadati</taxon>
        <taxon>Pseudomonadota</taxon>
        <taxon>Betaproteobacteria</taxon>
        <taxon>Burkholderiales</taxon>
        <taxon>Burkholderiaceae</taxon>
        <taxon>Paraburkholderia</taxon>
    </lineage>
</organism>
<evidence type="ECO:0000313" key="2">
    <source>
        <dbReference type="Proteomes" id="UP000001817"/>
    </source>
</evidence>
<dbReference type="AlphaFoldDB" id="Q13V55"/>
<protein>
    <submittedName>
        <fullName evidence="1">Uncharacterized protein</fullName>
    </submittedName>
</protein>
<accession>Q13V55</accession>
<dbReference type="KEGG" id="bxe:Bxe_A0911"/>
<evidence type="ECO:0000313" key="1">
    <source>
        <dbReference type="EMBL" id="ABE32034.1"/>
    </source>
</evidence>
<dbReference type="EMBL" id="CP000270">
    <property type="protein sequence ID" value="ABE32034.1"/>
    <property type="molecule type" value="Genomic_DNA"/>
</dbReference>
<sequence length="93" mass="10472">MRCFFASISVANQQRKITTAPFQSPQNCRKPLFIGLKRHSHIVSERVILYCGNRNLHFAECLSTLCLTGNRRGLFSALLTRITPLAAPRVKVS</sequence>
<proteinExistence type="predicted"/>
<name>Q13V55_PARXL</name>
<dbReference type="Proteomes" id="UP000001817">
    <property type="component" value="Chromosome 1"/>
</dbReference>
<reference evidence="1 2" key="1">
    <citation type="journal article" date="2006" name="Proc. Natl. Acad. Sci. U.S.A.">
        <title>Burkholderia xenovorans LB400 harbors a multi-replicon, 9.73-Mbp genome shaped for versatility.</title>
        <authorList>
            <person name="Chain P.S."/>
            <person name="Denef V.J."/>
            <person name="Konstantinidis K.T."/>
            <person name="Vergez L.M."/>
            <person name="Agullo L."/>
            <person name="Reyes V.L."/>
            <person name="Hauser L."/>
            <person name="Cordova M."/>
            <person name="Gomez L."/>
            <person name="Gonzalez M."/>
            <person name="Land M."/>
            <person name="Lao V."/>
            <person name="Larimer F."/>
            <person name="LiPuma J.J."/>
            <person name="Mahenthiralingam E."/>
            <person name="Malfatti S.A."/>
            <person name="Marx C.J."/>
            <person name="Parnell J.J."/>
            <person name="Ramette A."/>
            <person name="Richardson P."/>
            <person name="Seeger M."/>
            <person name="Smith D."/>
            <person name="Spilker T."/>
            <person name="Sul W.J."/>
            <person name="Tsoi T.V."/>
            <person name="Ulrich L.E."/>
            <person name="Zhulin I.B."/>
            <person name="Tiedje J.M."/>
        </authorList>
    </citation>
    <scope>NUCLEOTIDE SEQUENCE [LARGE SCALE GENOMIC DNA]</scope>
    <source>
        <strain evidence="1 2">LB400</strain>
    </source>
</reference>
<gene>
    <name evidence="1" type="ORF">Bxe_A0911</name>
</gene>
<dbReference type="STRING" id="266265.Bxe_A0911"/>
<keyword evidence="2" id="KW-1185">Reference proteome</keyword>